<sequence>MKFYFVMRSYNHESTLKPLRIKNDIKHTYLKITGYKADNMTLQYEHFAANRSKIKYAFANQLTA</sequence>
<evidence type="ECO:0000313" key="3">
    <source>
        <dbReference type="Proteomes" id="UP000053372"/>
    </source>
</evidence>
<evidence type="ECO:0000313" key="1">
    <source>
        <dbReference type="EMBL" id="KST67585.1"/>
    </source>
</evidence>
<organism evidence="2 3">
    <name type="scientific">Mastigocoleus testarum BC008</name>
    <dbReference type="NCBI Taxonomy" id="371196"/>
    <lineage>
        <taxon>Bacteria</taxon>
        <taxon>Bacillati</taxon>
        <taxon>Cyanobacteriota</taxon>
        <taxon>Cyanophyceae</taxon>
        <taxon>Nostocales</taxon>
        <taxon>Hapalosiphonaceae</taxon>
        <taxon>Mastigocoleus</taxon>
    </lineage>
</organism>
<dbReference type="AlphaFoldDB" id="A0A0V7ZYX1"/>
<gene>
    <name evidence="1" type="ORF">BC008_30790</name>
    <name evidence="2" type="ORF">BC008_36060</name>
</gene>
<dbReference type="EMBL" id="LMTZ01000086">
    <property type="protein sequence ID" value="KST67585.1"/>
    <property type="molecule type" value="Genomic_DNA"/>
</dbReference>
<dbReference type="Proteomes" id="UP000053372">
    <property type="component" value="Unassembled WGS sequence"/>
</dbReference>
<comment type="caution">
    <text evidence="2">The sequence shown here is derived from an EMBL/GenBank/DDBJ whole genome shotgun (WGS) entry which is preliminary data.</text>
</comment>
<evidence type="ECO:0000313" key="2">
    <source>
        <dbReference type="EMBL" id="KST69779.1"/>
    </source>
</evidence>
<protein>
    <submittedName>
        <fullName evidence="2">Uncharacterized protein</fullName>
    </submittedName>
</protein>
<reference evidence="2 3" key="1">
    <citation type="journal article" date="2015" name="Genome Announc.">
        <title>Draft Genome of the Euendolithic (true boring) Cyanobacterium Mastigocoleus testarum strain BC008.</title>
        <authorList>
            <person name="Guida B.S."/>
            <person name="Garcia-Pichel F."/>
        </authorList>
    </citation>
    <scope>NUCLEOTIDE SEQUENCE [LARGE SCALE GENOMIC DNA]</scope>
    <source>
        <strain evidence="2 3">BC008</strain>
    </source>
</reference>
<accession>A0A0V7ZYX1</accession>
<keyword evidence="3" id="KW-1185">Reference proteome</keyword>
<name>A0A0V7ZYX1_9CYAN</name>
<dbReference type="EMBL" id="LMTZ01000013">
    <property type="protein sequence ID" value="KST69779.1"/>
    <property type="molecule type" value="Genomic_DNA"/>
</dbReference>
<proteinExistence type="predicted"/>